<name>K2LJ13_9HYPH</name>
<feature type="transmembrane region" description="Helical" evidence="7">
    <location>
        <begin position="187"/>
        <end position="212"/>
    </location>
</feature>
<comment type="similarity">
    <text evidence="2 7">Belongs to the FliR/MopE/SpaR family.</text>
</comment>
<keyword evidence="5 7" id="KW-1133">Transmembrane helix</keyword>
<dbReference type="GO" id="GO:0005886">
    <property type="term" value="C:plasma membrane"/>
    <property type="evidence" value="ECO:0007669"/>
    <property type="project" value="UniProtKB-SubCell"/>
</dbReference>
<feature type="transmembrane region" description="Helical" evidence="7">
    <location>
        <begin position="219"/>
        <end position="245"/>
    </location>
</feature>
<gene>
    <name evidence="8" type="ORF">NA2_16532</name>
</gene>
<dbReference type="PRINTS" id="PR00953">
    <property type="entry name" value="TYPE3IMRPROT"/>
</dbReference>
<evidence type="ECO:0000256" key="3">
    <source>
        <dbReference type="ARBA" id="ARBA00022475"/>
    </source>
</evidence>
<feature type="transmembrane region" description="Helical" evidence="7">
    <location>
        <begin position="83"/>
        <end position="105"/>
    </location>
</feature>
<dbReference type="OrthoDB" id="9807748at2"/>
<dbReference type="PANTHER" id="PTHR30065:SF1">
    <property type="entry name" value="SURFACE PRESENTATION OF ANTIGENS PROTEIN SPAR"/>
    <property type="match status" value="1"/>
</dbReference>
<dbReference type="PANTHER" id="PTHR30065">
    <property type="entry name" value="FLAGELLAR BIOSYNTHETIC PROTEIN FLIR"/>
    <property type="match status" value="1"/>
</dbReference>
<evidence type="ECO:0000313" key="9">
    <source>
        <dbReference type="Proteomes" id="UP000006786"/>
    </source>
</evidence>
<keyword evidence="3 7" id="KW-1003">Cell membrane</keyword>
<proteinExistence type="inferred from homology"/>
<feature type="transmembrane region" description="Helical" evidence="7">
    <location>
        <begin position="126"/>
        <end position="146"/>
    </location>
</feature>
<evidence type="ECO:0000313" key="8">
    <source>
        <dbReference type="EMBL" id="EKF17684.1"/>
    </source>
</evidence>
<evidence type="ECO:0000256" key="5">
    <source>
        <dbReference type="ARBA" id="ARBA00022989"/>
    </source>
</evidence>
<evidence type="ECO:0000256" key="6">
    <source>
        <dbReference type="ARBA" id="ARBA00023136"/>
    </source>
</evidence>
<keyword evidence="4 7" id="KW-0812">Transmembrane</keyword>
<dbReference type="NCBIfam" id="TIGR01401">
    <property type="entry name" value="fliR_like_III"/>
    <property type="match status" value="1"/>
</dbReference>
<evidence type="ECO:0000256" key="2">
    <source>
        <dbReference type="ARBA" id="ARBA00009772"/>
    </source>
</evidence>
<dbReference type="InterPro" id="IPR002010">
    <property type="entry name" value="T3SS_IM_R"/>
</dbReference>
<keyword evidence="9" id="KW-1185">Reference proteome</keyword>
<dbReference type="EMBL" id="AMRM01000020">
    <property type="protein sequence ID" value="EKF17684.1"/>
    <property type="molecule type" value="Genomic_DNA"/>
</dbReference>
<keyword evidence="6 7" id="KW-0472">Membrane</keyword>
<evidence type="ECO:0000256" key="7">
    <source>
        <dbReference type="RuleBase" id="RU362072"/>
    </source>
</evidence>
<dbReference type="GO" id="GO:0006605">
    <property type="term" value="P:protein targeting"/>
    <property type="evidence" value="ECO:0007669"/>
    <property type="project" value="UniProtKB-UniRule"/>
</dbReference>
<comment type="subcellular location">
    <subcellularLocation>
        <location evidence="1 7">Cell membrane</location>
        <topology evidence="1 7">Multi-pass membrane protein</topology>
    </subcellularLocation>
</comment>
<feature type="transmembrane region" description="Helical" evidence="7">
    <location>
        <begin position="13"/>
        <end position="37"/>
    </location>
</feature>
<dbReference type="PATRIC" id="fig|391937.3.peg.3397"/>
<reference evidence="8 9" key="1">
    <citation type="journal article" date="2012" name="J. Bacteriol.">
        <title>Genome Sequence of Nitratireductor pacificus Type Strain pht-3B.</title>
        <authorList>
            <person name="Lai Q."/>
            <person name="Li G."/>
            <person name="Shao Z."/>
        </authorList>
    </citation>
    <scope>NUCLEOTIDE SEQUENCE [LARGE SCALE GENOMIC DNA]</scope>
    <source>
        <strain evidence="9">pht-3B</strain>
    </source>
</reference>
<sequence>MPTNGLVSPLTDLLAYVLAAGVATARMAALMTIMPLFTRIRLSGLLRTGLALALVVPIFPMVVDELGRNEMATMMILLYLFKEVLVGLVLALVLGVPFWAAEAAGDIVDLQRGSMMGNLIDPSMSYETSITGTFLAVVMIMVYLAAGGLELTLESLYGSYELWPLDHLLPRFSEETALAFLDLLTRILMMALTLMFPLIVSLLLSDIVFAFLARASPHLNVFALSLVAKTLVYSLVFALYAAFLITYAAQDLRFLGDASGLLEAFACRSCR</sequence>
<evidence type="ECO:0000256" key="4">
    <source>
        <dbReference type="ARBA" id="ARBA00022692"/>
    </source>
</evidence>
<dbReference type="AlphaFoldDB" id="K2LJ13"/>
<dbReference type="eggNOG" id="COG4791">
    <property type="taxonomic scope" value="Bacteria"/>
</dbReference>
<feature type="transmembrane region" description="Helical" evidence="7">
    <location>
        <begin position="44"/>
        <end position="63"/>
    </location>
</feature>
<accession>K2LJ13</accession>
<comment type="caution">
    <text evidence="8">The sequence shown here is derived from an EMBL/GenBank/DDBJ whole genome shotgun (WGS) entry which is preliminary data.</text>
</comment>
<dbReference type="Pfam" id="PF01311">
    <property type="entry name" value="Bac_export_1"/>
    <property type="match status" value="1"/>
</dbReference>
<evidence type="ECO:0000256" key="1">
    <source>
        <dbReference type="ARBA" id="ARBA00004651"/>
    </source>
</evidence>
<dbReference type="STRING" id="391937.NA2_16532"/>
<dbReference type="Proteomes" id="UP000006786">
    <property type="component" value="Unassembled WGS sequence"/>
</dbReference>
<protein>
    <submittedName>
        <fullName evidence="8">RhcT, Surface presentation of antigens protein spaR</fullName>
    </submittedName>
</protein>
<organism evidence="8 9">
    <name type="scientific">Nitratireductor pacificus pht-3B</name>
    <dbReference type="NCBI Taxonomy" id="391937"/>
    <lineage>
        <taxon>Bacteria</taxon>
        <taxon>Pseudomonadati</taxon>
        <taxon>Pseudomonadota</taxon>
        <taxon>Alphaproteobacteria</taxon>
        <taxon>Hyphomicrobiales</taxon>
        <taxon>Phyllobacteriaceae</taxon>
        <taxon>Nitratireductor</taxon>
    </lineage>
</organism>
<dbReference type="RefSeq" id="WP_008598196.1">
    <property type="nucleotide sequence ID" value="NZ_AMRM01000020.1"/>
</dbReference>
<dbReference type="InterPro" id="IPR006304">
    <property type="entry name" value="T3SS_SpaR/YscT"/>
</dbReference>